<protein>
    <recommendedName>
        <fullName evidence="2">FAD-dependent oxidoreductase</fullName>
    </recommendedName>
</protein>
<dbReference type="AlphaFoldDB" id="A0AAU7CU35"/>
<dbReference type="InterPro" id="IPR036188">
    <property type="entry name" value="FAD/NAD-bd_sf"/>
</dbReference>
<sequence>MTTTTDVSRRDAFALIAGAATGLLAPGSETPAEEKTISPAKFDYDAVIVGGGPSGLSAALVLGRSCRKVLVCDEGKPRNHASPAVHSDFSRDGIKPAELFTVGREQLEPYGVEFRDARVTDAKKVESVRPEG</sequence>
<gene>
    <name evidence="1" type="ORF">V5E97_14290</name>
</gene>
<evidence type="ECO:0008006" key="2">
    <source>
        <dbReference type="Google" id="ProtNLM"/>
    </source>
</evidence>
<dbReference type="EMBL" id="CP155447">
    <property type="protein sequence ID" value="XBH08450.1"/>
    <property type="molecule type" value="Genomic_DNA"/>
</dbReference>
<name>A0AAU7CU35_9BACT</name>
<dbReference type="RefSeq" id="WP_406701316.1">
    <property type="nucleotide sequence ID" value="NZ_CP155447.1"/>
</dbReference>
<dbReference type="SUPFAM" id="SSF51905">
    <property type="entry name" value="FAD/NAD(P)-binding domain"/>
    <property type="match status" value="1"/>
</dbReference>
<accession>A0AAU7CU35</accession>
<evidence type="ECO:0000313" key="1">
    <source>
        <dbReference type="EMBL" id="XBH08450.1"/>
    </source>
</evidence>
<dbReference type="PROSITE" id="PS51318">
    <property type="entry name" value="TAT"/>
    <property type="match status" value="1"/>
</dbReference>
<dbReference type="InterPro" id="IPR006311">
    <property type="entry name" value="TAT_signal"/>
</dbReference>
<reference evidence="1" key="1">
    <citation type="submission" date="2024-05" db="EMBL/GenBank/DDBJ databases">
        <title>Planctomycetes of the genus Singulisphaera possess chitinolytic capabilities.</title>
        <authorList>
            <person name="Ivanova A."/>
        </authorList>
    </citation>
    <scope>NUCLEOTIDE SEQUENCE</scope>
    <source>
        <strain evidence="1">Ch08T</strain>
    </source>
</reference>
<proteinExistence type="predicted"/>
<organism evidence="1">
    <name type="scientific">Singulisphaera sp. Ch08</name>
    <dbReference type="NCBI Taxonomy" id="3120278"/>
    <lineage>
        <taxon>Bacteria</taxon>
        <taxon>Pseudomonadati</taxon>
        <taxon>Planctomycetota</taxon>
        <taxon>Planctomycetia</taxon>
        <taxon>Isosphaerales</taxon>
        <taxon>Isosphaeraceae</taxon>
        <taxon>Singulisphaera</taxon>
    </lineage>
</organism>
<dbReference type="Gene3D" id="3.50.50.60">
    <property type="entry name" value="FAD/NAD(P)-binding domain"/>
    <property type="match status" value="1"/>
</dbReference>